<proteinExistence type="predicted"/>
<name>A0A1V3C5D3_9ACTN</name>
<dbReference type="STRING" id="501010.NOSIN_19445"/>
<evidence type="ECO:0000313" key="1">
    <source>
        <dbReference type="EMBL" id="OOC55736.1"/>
    </source>
</evidence>
<protein>
    <submittedName>
        <fullName evidence="1">Uncharacterized protein</fullName>
    </submittedName>
</protein>
<organism evidence="1 2">
    <name type="scientific">Nocardiopsis sinuspersici</name>
    <dbReference type="NCBI Taxonomy" id="501010"/>
    <lineage>
        <taxon>Bacteria</taxon>
        <taxon>Bacillati</taxon>
        <taxon>Actinomycetota</taxon>
        <taxon>Actinomycetes</taxon>
        <taxon>Streptosporangiales</taxon>
        <taxon>Nocardiopsidaceae</taxon>
        <taxon>Nocardiopsis</taxon>
    </lineage>
</organism>
<comment type="caution">
    <text evidence="1">The sequence shown here is derived from an EMBL/GenBank/DDBJ whole genome shotgun (WGS) entry which is preliminary data.</text>
</comment>
<reference evidence="2" key="1">
    <citation type="submission" date="2016-08" db="EMBL/GenBank/DDBJ databases">
        <authorList>
            <person name="Tokovenko B."/>
            <person name="Kalinowski J."/>
        </authorList>
    </citation>
    <scope>NUCLEOTIDE SEQUENCE [LARGE SCALE GENOMIC DNA]</scope>
    <source>
        <strain evidence="2">UTMC102</strain>
    </source>
</reference>
<evidence type="ECO:0000313" key="2">
    <source>
        <dbReference type="Proteomes" id="UP000189004"/>
    </source>
</evidence>
<dbReference type="Proteomes" id="UP000189004">
    <property type="component" value="Unassembled WGS sequence"/>
</dbReference>
<accession>A0A1V3C5D3</accession>
<dbReference type="EMBL" id="MCOK01000001">
    <property type="protein sequence ID" value="OOC55736.1"/>
    <property type="molecule type" value="Genomic_DNA"/>
</dbReference>
<dbReference type="AlphaFoldDB" id="A0A1V3C5D3"/>
<gene>
    <name evidence="1" type="ORF">NOSIN_19445</name>
</gene>
<sequence length="72" mass="7546">MRGARTKDPAAMGRLLTDALAARDLPWSPGAAGGNMWIPQTGVPKSAVVEAFAARLPATLTSINQERRCSPA</sequence>
<keyword evidence="2" id="KW-1185">Reference proteome</keyword>